<reference evidence="4" key="1">
    <citation type="submission" date="2016-10" db="EMBL/GenBank/DDBJ databases">
        <authorList>
            <person name="Varghese N."/>
            <person name="Submissions S."/>
        </authorList>
    </citation>
    <scope>NUCLEOTIDE SEQUENCE [LARGE SCALE GENOMIC DNA]</scope>
    <source>
        <strain evidence="4">DSM 13234</strain>
    </source>
</reference>
<keyword evidence="3" id="KW-0489">Methyltransferase</keyword>
<dbReference type="PROSITE" id="PS50005">
    <property type="entry name" value="TPR"/>
    <property type="match status" value="5"/>
</dbReference>
<dbReference type="EMBL" id="FNWO01000011">
    <property type="protein sequence ID" value="SEH49240.1"/>
    <property type="molecule type" value="Genomic_DNA"/>
</dbReference>
<dbReference type="InterPro" id="IPR037919">
    <property type="entry name" value="OGT"/>
</dbReference>
<dbReference type="OrthoDB" id="465636at2"/>
<evidence type="ECO:0000256" key="1">
    <source>
        <dbReference type="PROSITE-ProRule" id="PRU00339"/>
    </source>
</evidence>
<dbReference type="SUPFAM" id="SSF53335">
    <property type="entry name" value="S-adenosyl-L-methionine-dependent methyltransferases"/>
    <property type="match status" value="1"/>
</dbReference>
<protein>
    <submittedName>
        <fullName evidence="3">Predicted methyltransferase, contains TPR repeat</fullName>
    </submittedName>
</protein>
<dbReference type="Gene3D" id="1.25.40.10">
    <property type="entry name" value="Tetratricopeptide repeat domain"/>
    <property type="match status" value="2"/>
</dbReference>
<feature type="repeat" description="TPR" evidence="1">
    <location>
        <begin position="46"/>
        <end position="79"/>
    </location>
</feature>
<keyword evidence="3" id="KW-0808">Transferase</keyword>
<dbReference type="GO" id="GO:0006493">
    <property type="term" value="P:protein O-linked glycosylation"/>
    <property type="evidence" value="ECO:0007669"/>
    <property type="project" value="InterPro"/>
</dbReference>
<dbReference type="Proteomes" id="UP000182983">
    <property type="component" value="Unassembled WGS sequence"/>
</dbReference>
<dbReference type="InterPro" id="IPR011990">
    <property type="entry name" value="TPR-like_helical_dom_sf"/>
</dbReference>
<dbReference type="RefSeq" id="WP_074769262.1">
    <property type="nucleotide sequence ID" value="NZ_FNWO01000011.1"/>
</dbReference>
<dbReference type="CDD" id="cd02440">
    <property type="entry name" value="AdoMet_MTases"/>
    <property type="match status" value="1"/>
</dbReference>
<dbReference type="InterPro" id="IPR019734">
    <property type="entry name" value="TPR_rpt"/>
</dbReference>
<dbReference type="SMART" id="SM00028">
    <property type="entry name" value="TPR"/>
    <property type="match status" value="8"/>
</dbReference>
<dbReference type="GO" id="GO:0032259">
    <property type="term" value="P:methylation"/>
    <property type="evidence" value="ECO:0007669"/>
    <property type="project" value="UniProtKB-KW"/>
</dbReference>
<dbReference type="InterPro" id="IPR029063">
    <property type="entry name" value="SAM-dependent_MTases_sf"/>
</dbReference>
<dbReference type="PANTHER" id="PTHR44366:SF1">
    <property type="entry name" value="UDP-N-ACETYLGLUCOSAMINE--PEPTIDE N-ACETYLGLUCOSAMINYLTRANSFERASE 110 KDA SUBUNIT"/>
    <property type="match status" value="1"/>
</dbReference>
<gene>
    <name evidence="3" type="ORF">SAMN04244559_02605</name>
</gene>
<proteinExistence type="predicted"/>
<feature type="repeat" description="TPR" evidence="1">
    <location>
        <begin position="148"/>
        <end position="181"/>
    </location>
</feature>
<feature type="repeat" description="TPR" evidence="1">
    <location>
        <begin position="182"/>
        <end position="215"/>
    </location>
</feature>
<dbReference type="AlphaFoldDB" id="A0A1H6IRH9"/>
<keyword evidence="1" id="KW-0802">TPR repeat</keyword>
<sequence length="541" mass="57796">MTPRNDTSALTVGEEFAIAMKAWDDGDLTEARRLGRRLAARRPDFGGAHYLLGLIAHQQGQERKAVEHLGRAVALDPRQPVPRLALGRTLEAQGNPQAAELQYCAVLDAFPTHAEAHARLGEMLGQSGRRDEAIDHCRCALAANPRHAEALCCLGSLLHERGQSDEAALFLERALDLRPNWATALYNYGLVLIARDRLPAALTILTGAAELRPDHAATAAALAGALRRLNRLDDARAEAERATRLAGQDSAGWLELGLVRAAQDSQEGAAAAFERVVSIDPTSVQGHWCLAESRRALGQVERAAPHYAHCLRLDPTDRIGAALGLAQMGAASVPERAPDAYVRQLFDDYASHFESALVDGLGYCGPEQMGDVLSRVLDRHEGLTILDAGCGTGLAAPVLRPLAARLDGLDISPAMVERAGRRGLYDGLEVGELIAGLSARPECYDVIVAADVLVYFGALGPLLAAAARALKPGGLFACTLERCDDEGYRLGAGNRYAHSAAYIETQAEENGFLVALLEPAVSRREAGADVPGWVAALRLRA</sequence>
<evidence type="ECO:0000313" key="4">
    <source>
        <dbReference type="Proteomes" id="UP000182983"/>
    </source>
</evidence>
<dbReference type="InterPro" id="IPR013216">
    <property type="entry name" value="Methyltransf_11"/>
</dbReference>
<evidence type="ECO:0000313" key="3">
    <source>
        <dbReference type="EMBL" id="SEH49240.1"/>
    </source>
</evidence>
<feature type="repeat" description="TPR" evidence="1">
    <location>
        <begin position="114"/>
        <end position="147"/>
    </location>
</feature>
<keyword evidence="4" id="KW-1185">Reference proteome</keyword>
<organism evidence="3 4">
    <name type="scientific">Magnetospirillum fulvum</name>
    <name type="common">Rhodospirillum fulvum</name>
    <dbReference type="NCBI Taxonomy" id="1082"/>
    <lineage>
        <taxon>Bacteria</taxon>
        <taxon>Pseudomonadati</taxon>
        <taxon>Pseudomonadota</taxon>
        <taxon>Alphaproteobacteria</taxon>
        <taxon>Rhodospirillales</taxon>
        <taxon>Rhodospirillaceae</taxon>
        <taxon>Magnetospirillum</taxon>
    </lineage>
</organism>
<feature type="domain" description="Methyltransferase type 11" evidence="2">
    <location>
        <begin position="386"/>
        <end position="478"/>
    </location>
</feature>
<dbReference type="Pfam" id="PF13432">
    <property type="entry name" value="TPR_16"/>
    <property type="match status" value="4"/>
</dbReference>
<dbReference type="Pfam" id="PF08241">
    <property type="entry name" value="Methyltransf_11"/>
    <property type="match status" value="1"/>
</dbReference>
<evidence type="ECO:0000259" key="2">
    <source>
        <dbReference type="Pfam" id="PF08241"/>
    </source>
</evidence>
<dbReference type="PANTHER" id="PTHR44366">
    <property type="entry name" value="UDP-N-ACETYLGLUCOSAMINE--PEPTIDE N-ACETYLGLUCOSAMINYLTRANSFERASE 110 KDA SUBUNIT"/>
    <property type="match status" value="1"/>
</dbReference>
<dbReference type="Gene3D" id="3.40.50.150">
    <property type="entry name" value="Vaccinia Virus protein VP39"/>
    <property type="match status" value="1"/>
</dbReference>
<feature type="repeat" description="TPR" evidence="1">
    <location>
        <begin position="250"/>
        <end position="283"/>
    </location>
</feature>
<accession>A0A1H6IRH9</accession>
<dbReference type="GO" id="GO:0097363">
    <property type="term" value="F:protein O-acetylglucosaminyltransferase activity"/>
    <property type="evidence" value="ECO:0007669"/>
    <property type="project" value="TreeGrafter"/>
</dbReference>
<name>A0A1H6IRH9_MAGFU</name>
<dbReference type="SUPFAM" id="SSF48452">
    <property type="entry name" value="TPR-like"/>
    <property type="match status" value="2"/>
</dbReference>
<dbReference type="GO" id="GO:0008757">
    <property type="term" value="F:S-adenosylmethionine-dependent methyltransferase activity"/>
    <property type="evidence" value="ECO:0007669"/>
    <property type="project" value="InterPro"/>
</dbReference>